<feature type="domain" description="Nudix hydrolase" evidence="4">
    <location>
        <begin position="7"/>
        <end position="135"/>
    </location>
</feature>
<dbReference type="PROSITE" id="PS51462">
    <property type="entry name" value="NUDIX"/>
    <property type="match status" value="1"/>
</dbReference>
<evidence type="ECO:0000256" key="3">
    <source>
        <dbReference type="RuleBase" id="RU003476"/>
    </source>
</evidence>
<dbReference type="SUPFAM" id="SSF55811">
    <property type="entry name" value="Nudix"/>
    <property type="match status" value="1"/>
</dbReference>
<evidence type="ECO:0000259" key="4">
    <source>
        <dbReference type="PROSITE" id="PS51462"/>
    </source>
</evidence>
<dbReference type="RefSeq" id="WP_198475408.1">
    <property type="nucleotide sequence ID" value="NZ_JADGMQ010000003.1"/>
</dbReference>
<dbReference type="InterPro" id="IPR020084">
    <property type="entry name" value="NUDIX_hydrolase_CS"/>
</dbReference>
<dbReference type="Gene3D" id="3.90.79.10">
    <property type="entry name" value="Nucleoside Triphosphate Pyrophosphohydrolase"/>
    <property type="match status" value="1"/>
</dbReference>
<dbReference type="InterPro" id="IPR000086">
    <property type="entry name" value="NUDIX_hydrolase_dom"/>
</dbReference>
<evidence type="ECO:0000256" key="2">
    <source>
        <dbReference type="ARBA" id="ARBA00022801"/>
    </source>
</evidence>
<accession>A0ABS0SAB9</accession>
<dbReference type="PROSITE" id="PS00893">
    <property type="entry name" value="NUDIX_BOX"/>
    <property type="match status" value="1"/>
</dbReference>
<comment type="caution">
    <text evidence="5">The sequence shown here is derived from an EMBL/GenBank/DDBJ whole genome shotgun (WGS) entry which is preliminary data.</text>
</comment>
<gene>
    <name evidence="5" type="ORF">IOD40_06105</name>
</gene>
<keyword evidence="6" id="KW-1185">Reference proteome</keyword>
<protein>
    <submittedName>
        <fullName evidence="5">NUDIX domain-containing protein</fullName>
    </submittedName>
</protein>
<proteinExistence type="inferred from homology"/>
<evidence type="ECO:0000256" key="1">
    <source>
        <dbReference type="ARBA" id="ARBA00001946"/>
    </source>
</evidence>
<dbReference type="InterPro" id="IPR020476">
    <property type="entry name" value="Nudix_hydrolase"/>
</dbReference>
<evidence type="ECO:0000313" key="6">
    <source>
        <dbReference type="Proteomes" id="UP000601789"/>
    </source>
</evidence>
<reference evidence="5 6" key="1">
    <citation type="submission" date="2020-10" db="EMBL/GenBank/DDBJ databases">
        <title>Aquamicrobium zhengzhouensis sp. nov., a exopolysaccharide producing bacterium isolated from farmland soil.</title>
        <authorList>
            <person name="Wang X."/>
        </authorList>
    </citation>
    <scope>NUCLEOTIDE SEQUENCE [LARGE SCALE GENOMIC DNA]</scope>
    <source>
        <strain evidence="6">cd-1</strain>
    </source>
</reference>
<dbReference type="PANTHER" id="PTHR43736">
    <property type="entry name" value="ADP-RIBOSE PYROPHOSPHATASE"/>
    <property type="match status" value="1"/>
</dbReference>
<dbReference type="CDD" id="cd04673">
    <property type="entry name" value="NUDIX_ADPRase"/>
    <property type="match status" value="1"/>
</dbReference>
<dbReference type="PANTHER" id="PTHR43736:SF1">
    <property type="entry name" value="DIHYDRONEOPTERIN TRIPHOSPHATE DIPHOSPHATASE"/>
    <property type="match status" value="1"/>
</dbReference>
<name>A0ABS0SAB9_9HYPH</name>
<sequence length="142" mass="15026">MRTSSTEPQAAVSVAVLHEGRFLLVRRGRAPAKGLYAFPGGRVEPGETLAEAVSREAQEETGARLTDIAPVIDLHIPAEDSDRIEFILSVHSARFAGGVIAAGDDADAAMWVTVEEMIRLPLAGSVLEIAQQIANGTKPEAP</sequence>
<dbReference type="Pfam" id="PF00293">
    <property type="entry name" value="NUDIX"/>
    <property type="match status" value="1"/>
</dbReference>
<evidence type="ECO:0000313" key="5">
    <source>
        <dbReference type="EMBL" id="MBI1620235.1"/>
    </source>
</evidence>
<comment type="cofactor">
    <cofactor evidence="1">
        <name>Mg(2+)</name>
        <dbReference type="ChEBI" id="CHEBI:18420"/>
    </cofactor>
</comment>
<dbReference type="Proteomes" id="UP000601789">
    <property type="component" value="Unassembled WGS sequence"/>
</dbReference>
<dbReference type="InterPro" id="IPR015797">
    <property type="entry name" value="NUDIX_hydrolase-like_dom_sf"/>
</dbReference>
<comment type="similarity">
    <text evidence="3">Belongs to the Nudix hydrolase family.</text>
</comment>
<organism evidence="5 6">
    <name type="scientific">Aquamicrobium zhengzhouense</name>
    <dbReference type="NCBI Taxonomy" id="2781738"/>
    <lineage>
        <taxon>Bacteria</taxon>
        <taxon>Pseudomonadati</taxon>
        <taxon>Pseudomonadota</taxon>
        <taxon>Alphaproteobacteria</taxon>
        <taxon>Hyphomicrobiales</taxon>
        <taxon>Phyllobacteriaceae</taxon>
        <taxon>Aquamicrobium</taxon>
    </lineage>
</organism>
<dbReference type="EMBL" id="JADGMQ010000003">
    <property type="protein sequence ID" value="MBI1620235.1"/>
    <property type="molecule type" value="Genomic_DNA"/>
</dbReference>
<dbReference type="PRINTS" id="PR00502">
    <property type="entry name" value="NUDIXFAMILY"/>
</dbReference>
<keyword evidence="2 3" id="KW-0378">Hydrolase</keyword>